<dbReference type="EMBL" id="JACIDY010000003">
    <property type="protein sequence ID" value="MBB3939935.1"/>
    <property type="molecule type" value="Genomic_DNA"/>
</dbReference>
<proteinExistence type="predicted"/>
<keyword evidence="2" id="KW-1185">Reference proteome</keyword>
<evidence type="ECO:0000313" key="1">
    <source>
        <dbReference type="EMBL" id="MBB3939935.1"/>
    </source>
</evidence>
<protein>
    <submittedName>
        <fullName evidence="1">Uncharacterized protein</fullName>
    </submittedName>
</protein>
<organism evidence="1 2">
    <name type="scientific">Novosphingobium fluoreni</name>
    <dbReference type="NCBI Taxonomy" id="1391222"/>
    <lineage>
        <taxon>Bacteria</taxon>
        <taxon>Pseudomonadati</taxon>
        <taxon>Pseudomonadota</taxon>
        <taxon>Alphaproteobacteria</taxon>
        <taxon>Sphingomonadales</taxon>
        <taxon>Sphingomonadaceae</taxon>
        <taxon>Novosphingobium</taxon>
    </lineage>
</organism>
<dbReference type="Proteomes" id="UP000561459">
    <property type="component" value="Unassembled WGS sequence"/>
</dbReference>
<dbReference type="AlphaFoldDB" id="A0A7W6C0L5"/>
<reference evidence="1 2" key="1">
    <citation type="submission" date="2020-08" db="EMBL/GenBank/DDBJ databases">
        <title>Genomic Encyclopedia of Type Strains, Phase IV (KMG-IV): sequencing the most valuable type-strain genomes for metagenomic binning, comparative biology and taxonomic classification.</title>
        <authorList>
            <person name="Goeker M."/>
        </authorList>
    </citation>
    <scope>NUCLEOTIDE SEQUENCE [LARGE SCALE GENOMIC DNA]</scope>
    <source>
        <strain evidence="1 2">DSM 27568</strain>
    </source>
</reference>
<evidence type="ECO:0000313" key="2">
    <source>
        <dbReference type="Proteomes" id="UP000561459"/>
    </source>
</evidence>
<accession>A0A7W6C0L5</accession>
<sequence length="76" mass="8195">MRNPVQYSVQTIHDLGIPEADHSIALLFKKAGALLVIIDSMGVVPTVDLYHQPVLSGNEVTNERTDGKLAVEPNTG</sequence>
<name>A0A7W6C0L5_9SPHN</name>
<comment type="caution">
    <text evidence="1">The sequence shown here is derived from an EMBL/GenBank/DDBJ whole genome shotgun (WGS) entry which is preliminary data.</text>
</comment>
<gene>
    <name evidence="1" type="ORF">GGR39_001585</name>
</gene>